<comment type="caution">
    <text evidence="4">The sequence shown here is derived from an EMBL/GenBank/DDBJ whole genome shotgun (WGS) entry which is preliminary data.</text>
</comment>
<evidence type="ECO:0000256" key="1">
    <source>
        <dbReference type="ARBA" id="ARBA00005771"/>
    </source>
</evidence>
<sequence length="349" mass="40426">MELASGHTAVDLEGEELKRQEKDFSGYTKGLVRLQPERWLFPKAFTRFADKYYELQWKPSDVCIMTYPKCGTTWMQEIIWTMKNNPDLNNPEASAPLYGRSPFLEMDMLMFGTAVADLPHSKDDPLMNGFQKMCPGKNIEDGLMIQMTDVLPEPRVIKTHLPFSILSPHILENTKVVFVARNPKDAIVSYHHHSRLILGHGYTGTFEEFVKYFVADDLMFGPYWLMLRQAWERRSHPNMHIVFFEEMKADIKGALRKLNTFLGTGLNDKQIENVTEWTSFKSMKERGVMEGTADDSFWIKEVKDKDGGFMRKGTTGDWKNKFTPELEKLVDEWTQKHLGDLGVNFKYSL</sequence>
<accession>A0AAV2Q1V7</accession>
<evidence type="ECO:0000313" key="5">
    <source>
        <dbReference type="Proteomes" id="UP001497623"/>
    </source>
</evidence>
<dbReference type="PANTHER" id="PTHR11783">
    <property type="entry name" value="SULFOTRANSFERASE SULT"/>
    <property type="match status" value="1"/>
</dbReference>
<dbReference type="Proteomes" id="UP001497623">
    <property type="component" value="Unassembled WGS sequence"/>
</dbReference>
<dbReference type="GO" id="GO:0008146">
    <property type="term" value="F:sulfotransferase activity"/>
    <property type="evidence" value="ECO:0007669"/>
    <property type="project" value="InterPro"/>
</dbReference>
<dbReference type="InterPro" id="IPR000863">
    <property type="entry name" value="Sulfotransferase_dom"/>
</dbReference>
<keyword evidence="5" id="KW-1185">Reference proteome</keyword>
<evidence type="ECO:0000256" key="2">
    <source>
        <dbReference type="ARBA" id="ARBA00022679"/>
    </source>
</evidence>
<dbReference type="AlphaFoldDB" id="A0AAV2Q1V7"/>
<dbReference type="Gene3D" id="3.40.50.300">
    <property type="entry name" value="P-loop containing nucleotide triphosphate hydrolases"/>
    <property type="match status" value="1"/>
</dbReference>
<comment type="similarity">
    <text evidence="1">Belongs to the sulfotransferase 1 family.</text>
</comment>
<evidence type="ECO:0000313" key="4">
    <source>
        <dbReference type="EMBL" id="CAL4068944.1"/>
    </source>
</evidence>
<feature type="domain" description="Sulfotransferase" evidence="3">
    <location>
        <begin position="59"/>
        <end position="342"/>
    </location>
</feature>
<name>A0AAV2Q1V7_MEGNR</name>
<gene>
    <name evidence="4" type="ORF">MNOR_LOCUS7506</name>
</gene>
<protein>
    <recommendedName>
        <fullName evidence="3">Sulfotransferase domain-containing protein</fullName>
    </recommendedName>
</protein>
<reference evidence="4 5" key="1">
    <citation type="submission" date="2024-05" db="EMBL/GenBank/DDBJ databases">
        <authorList>
            <person name="Wallberg A."/>
        </authorList>
    </citation>
    <scope>NUCLEOTIDE SEQUENCE [LARGE SCALE GENOMIC DNA]</scope>
</reference>
<dbReference type="InterPro" id="IPR027417">
    <property type="entry name" value="P-loop_NTPase"/>
</dbReference>
<dbReference type="EMBL" id="CAXKWB010003324">
    <property type="protein sequence ID" value="CAL4068944.1"/>
    <property type="molecule type" value="Genomic_DNA"/>
</dbReference>
<organism evidence="4 5">
    <name type="scientific">Meganyctiphanes norvegica</name>
    <name type="common">Northern krill</name>
    <name type="synonym">Thysanopoda norvegica</name>
    <dbReference type="NCBI Taxonomy" id="48144"/>
    <lineage>
        <taxon>Eukaryota</taxon>
        <taxon>Metazoa</taxon>
        <taxon>Ecdysozoa</taxon>
        <taxon>Arthropoda</taxon>
        <taxon>Crustacea</taxon>
        <taxon>Multicrustacea</taxon>
        <taxon>Malacostraca</taxon>
        <taxon>Eumalacostraca</taxon>
        <taxon>Eucarida</taxon>
        <taxon>Euphausiacea</taxon>
        <taxon>Euphausiidae</taxon>
        <taxon>Meganyctiphanes</taxon>
    </lineage>
</organism>
<proteinExistence type="inferred from homology"/>
<keyword evidence="2" id="KW-0808">Transferase</keyword>
<evidence type="ECO:0000259" key="3">
    <source>
        <dbReference type="Pfam" id="PF00685"/>
    </source>
</evidence>
<dbReference type="Pfam" id="PF00685">
    <property type="entry name" value="Sulfotransfer_1"/>
    <property type="match status" value="1"/>
</dbReference>
<dbReference type="SUPFAM" id="SSF52540">
    <property type="entry name" value="P-loop containing nucleoside triphosphate hydrolases"/>
    <property type="match status" value="1"/>
</dbReference>